<proteinExistence type="predicted"/>
<evidence type="ECO:0000313" key="3">
    <source>
        <dbReference type="EMBL" id="MDL2078681.1"/>
    </source>
</evidence>
<feature type="transmembrane region" description="Helical" evidence="2">
    <location>
        <begin position="77"/>
        <end position="97"/>
    </location>
</feature>
<keyword evidence="2" id="KW-0812">Transmembrane</keyword>
<keyword evidence="2" id="KW-1133">Transmembrane helix</keyword>
<organism evidence="3 4">
    <name type="scientific">Streptomyces fuscus</name>
    <dbReference type="NCBI Taxonomy" id="3048495"/>
    <lineage>
        <taxon>Bacteria</taxon>
        <taxon>Bacillati</taxon>
        <taxon>Actinomycetota</taxon>
        <taxon>Actinomycetes</taxon>
        <taxon>Kitasatosporales</taxon>
        <taxon>Streptomycetaceae</taxon>
        <taxon>Streptomyces</taxon>
    </lineage>
</organism>
<evidence type="ECO:0000313" key="4">
    <source>
        <dbReference type="Proteomes" id="UP001241926"/>
    </source>
</evidence>
<keyword evidence="4" id="KW-1185">Reference proteome</keyword>
<accession>A0ABT7J1F4</accession>
<name>A0ABT7J1F4_9ACTN</name>
<sequence length="255" mass="26122">MSTAAWDTDTAEEQEKDGGRPAADGTGVDRQAGPNGPAERAARASGLPAYRADEPAESAEPAATGGSPAGRLPGRRLHALGVCALVLATLGFGIPLGGEIRARVKERVGPVSDGAIDVGTGIAWSTTALANIVTLGVLGVLVGVLGAIGLRHLPLPGERQPRFPGDFTALRRAFTLGWIAFVLTKLTCWTLSRLATGGSTAWAVPSVTHLDAWLPLLPCTLLVTGRVIGASRPRAAAVAAGITTLYATALWSLPS</sequence>
<feature type="region of interest" description="Disordered" evidence="1">
    <location>
        <begin position="1"/>
        <end position="71"/>
    </location>
</feature>
<feature type="transmembrane region" description="Helical" evidence="2">
    <location>
        <begin position="128"/>
        <end position="153"/>
    </location>
</feature>
<evidence type="ECO:0000256" key="1">
    <source>
        <dbReference type="SAM" id="MobiDB-lite"/>
    </source>
</evidence>
<dbReference type="Proteomes" id="UP001241926">
    <property type="component" value="Unassembled WGS sequence"/>
</dbReference>
<evidence type="ECO:0000256" key="2">
    <source>
        <dbReference type="SAM" id="Phobius"/>
    </source>
</evidence>
<reference evidence="3 4" key="1">
    <citation type="submission" date="2023-05" db="EMBL/GenBank/DDBJ databases">
        <title>Streptomyces fuscus sp. nov., a brown-black pigment producing actinomyces isolated from dry sand of Sea duck farm.</title>
        <authorList>
            <person name="Xie J."/>
            <person name="Shen N."/>
        </authorList>
    </citation>
    <scope>NUCLEOTIDE SEQUENCE [LARGE SCALE GENOMIC DNA]</scope>
    <source>
        <strain evidence="3 4">GXMU-J15</strain>
    </source>
</reference>
<dbReference type="RefSeq" id="WP_285433968.1">
    <property type="nucleotide sequence ID" value="NZ_JASJUS010000018.1"/>
</dbReference>
<keyword evidence="2" id="KW-0472">Membrane</keyword>
<dbReference type="EMBL" id="JASJUS010000018">
    <property type="protein sequence ID" value="MDL2078681.1"/>
    <property type="molecule type" value="Genomic_DNA"/>
</dbReference>
<protein>
    <submittedName>
        <fullName evidence="3">Uncharacterized protein</fullName>
    </submittedName>
</protein>
<comment type="caution">
    <text evidence="3">The sequence shown here is derived from an EMBL/GenBank/DDBJ whole genome shotgun (WGS) entry which is preliminary data.</text>
</comment>
<gene>
    <name evidence="3" type="ORF">QNN03_19800</name>
</gene>